<dbReference type="AlphaFoldDB" id="A0A9P6JT73"/>
<keyword evidence="1" id="KW-0472">Membrane</keyword>
<reference evidence="2" key="1">
    <citation type="submission" date="2020-11" db="EMBL/GenBank/DDBJ databases">
        <authorList>
            <consortium name="DOE Joint Genome Institute"/>
            <person name="Ahrendt S."/>
            <person name="Riley R."/>
            <person name="Andreopoulos W."/>
            <person name="Labutti K."/>
            <person name="Pangilinan J."/>
            <person name="Ruiz-Duenas F.J."/>
            <person name="Barrasa J.M."/>
            <person name="Sanchez-Garcia M."/>
            <person name="Camarero S."/>
            <person name="Miyauchi S."/>
            <person name="Serrano A."/>
            <person name="Linde D."/>
            <person name="Babiker R."/>
            <person name="Drula E."/>
            <person name="Ayuso-Fernandez I."/>
            <person name="Pacheco R."/>
            <person name="Padilla G."/>
            <person name="Ferreira P."/>
            <person name="Barriuso J."/>
            <person name="Kellner H."/>
            <person name="Castanera R."/>
            <person name="Alfaro M."/>
            <person name="Ramirez L."/>
            <person name="Pisabarro A.G."/>
            <person name="Kuo A."/>
            <person name="Tritt A."/>
            <person name="Lipzen A."/>
            <person name="He G."/>
            <person name="Yan M."/>
            <person name="Ng V."/>
            <person name="Cullen D."/>
            <person name="Martin F."/>
            <person name="Rosso M.-N."/>
            <person name="Henrissat B."/>
            <person name="Hibbett D."/>
            <person name="Martinez A.T."/>
            <person name="Grigoriev I.V."/>
        </authorList>
    </citation>
    <scope>NUCLEOTIDE SEQUENCE</scope>
    <source>
        <strain evidence="2">CBS 506.95</strain>
    </source>
</reference>
<sequence length="73" mass="8310">MELELACLSSWNTLDFAQHYEAFSTSWALELLAYQAVLSSFLCLLLPGLIFLMEDLPLLQERRLLALASNVYV</sequence>
<name>A0A9P6JT73_9AGAR</name>
<dbReference type="EMBL" id="MU157830">
    <property type="protein sequence ID" value="KAF9532787.1"/>
    <property type="molecule type" value="Genomic_DNA"/>
</dbReference>
<keyword evidence="1" id="KW-1133">Transmembrane helix</keyword>
<feature type="transmembrane region" description="Helical" evidence="1">
    <location>
        <begin position="32"/>
        <end position="53"/>
    </location>
</feature>
<comment type="caution">
    <text evidence="2">The sequence shown here is derived from an EMBL/GenBank/DDBJ whole genome shotgun (WGS) entry which is preliminary data.</text>
</comment>
<keyword evidence="3" id="KW-1185">Reference proteome</keyword>
<gene>
    <name evidence="2" type="ORF">CPB83DRAFT_582251</name>
</gene>
<organism evidence="2 3">
    <name type="scientific">Crepidotus variabilis</name>
    <dbReference type="NCBI Taxonomy" id="179855"/>
    <lineage>
        <taxon>Eukaryota</taxon>
        <taxon>Fungi</taxon>
        <taxon>Dikarya</taxon>
        <taxon>Basidiomycota</taxon>
        <taxon>Agaricomycotina</taxon>
        <taxon>Agaricomycetes</taxon>
        <taxon>Agaricomycetidae</taxon>
        <taxon>Agaricales</taxon>
        <taxon>Agaricineae</taxon>
        <taxon>Crepidotaceae</taxon>
        <taxon>Crepidotus</taxon>
    </lineage>
</organism>
<accession>A0A9P6JT73</accession>
<keyword evidence="1" id="KW-0812">Transmembrane</keyword>
<evidence type="ECO:0000313" key="3">
    <source>
        <dbReference type="Proteomes" id="UP000807306"/>
    </source>
</evidence>
<dbReference type="Proteomes" id="UP000807306">
    <property type="component" value="Unassembled WGS sequence"/>
</dbReference>
<proteinExistence type="predicted"/>
<evidence type="ECO:0000313" key="2">
    <source>
        <dbReference type="EMBL" id="KAF9532787.1"/>
    </source>
</evidence>
<protein>
    <submittedName>
        <fullName evidence="2">Uncharacterized protein</fullName>
    </submittedName>
</protein>
<evidence type="ECO:0000256" key="1">
    <source>
        <dbReference type="SAM" id="Phobius"/>
    </source>
</evidence>